<reference evidence="5 6" key="1">
    <citation type="submission" date="2019-04" db="EMBL/GenBank/DDBJ databases">
        <title>Geobacter oryzae sp. nov., ferric-reducing bacteria isolated from paddy soil.</title>
        <authorList>
            <person name="Xu Z."/>
            <person name="Masuda Y."/>
            <person name="Itoh H."/>
            <person name="Senoo K."/>
        </authorList>
    </citation>
    <scope>NUCLEOTIDE SEQUENCE [LARGE SCALE GENOMIC DNA]</scope>
    <source>
        <strain evidence="5 6">Red111</strain>
    </source>
</reference>
<organism evidence="5 6">
    <name type="scientific">Geomonas terrae</name>
    <dbReference type="NCBI Taxonomy" id="2562681"/>
    <lineage>
        <taxon>Bacteria</taxon>
        <taxon>Pseudomonadati</taxon>
        <taxon>Thermodesulfobacteriota</taxon>
        <taxon>Desulfuromonadia</taxon>
        <taxon>Geobacterales</taxon>
        <taxon>Geobacteraceae</taxon>
        <taxon>Geomonas</taxon>
    </lineage>
</organism>
<dbReference type="Proteomes" id="UP000306416">
    <property type="component" value="Unassembled WGS sequence"/>
</dbReference>
<evidence type="ECO:0000256" key="1">
    <source>
        <dbReference type="ARBA" id="ARBA00006739"/>
    </source>
</evidence>
<dbReference type="PANTHER" id="PTHR43179:SF12">
    <property type="entry name" value="GALACTOFURANOSYLTRANSFERASE GLFT2"/>
    <property type="match status" value="1"/>
</dbReference>
<feature type="domain" description="Glycosyltransferase 2-like" evidence="4">
    <location>
        <begin position="4"/>
        <end position="175"/>
    </location>
</feature>
<comment type="similarity">
    <text evidence="1">Belongs to the glycosyltransferase 2 family.</text>
</comment>
<dbReference type="RefSeq" id="WP_135872569.1">
    <property type="nucleotide sequence ID" value="NZ_SRSC01000005.1"/>
</dbReference>
<evidence type="ECO:0000313" key="5">
    <source>
        <dbReference type="EMBL" id="TGU70221.1"/>
    </source>
</evidence>
<name>A0A4S1CAA4_9BACT</name>
<dbReference type="Pfam" id="PF00535">
    <property type="entry name" value="Glycos_transf_2"/>
    <property type="match status" value="1"/>
</dbReference>
<evidence type="ECO:0000256" key="3">
    <source>
        <dbReference type="ARBA" id="ARBA00022679"/>
    </source>
</evidence>
<accession>A0A4S1CAA4</accession>
<dbReference type="PANTHER" id="PTHR43179">
    <property type="entry name" value="RHAMNOSYLTRANSFERASE WBBL"/>
    <property type="match status" value="1"/>
</dbReference>
<dbReference type="InterPro" id="IPR001173">
    <property type="entry name" value="Glyco_trans_2-like"/>
</dbReference>
<sequence length="338" mass="37311">MRVSIIIVNWNGLVHLPECLDSLAAQSFKDFEVIVVDNGSSDGSVAYLEGRPEVRLVALKENKGFADGNNAALPFARGEYLVTLNNDTKAEPDWLEKLVSVAEAHPDAGMVGCRILSYQEPERVDSLGMAVCLDGMSRGNSRGRRFAEVSPAAAPEILFPSACVALYRRAMIDEIGFFDGDFFAYCEDTDLGLRGRVAGWRAVLARDAVVYHKYSMTGGALSPFKLYLVERNHFYAALKNLPFPLLLLLPVTTLMRYFTQARVVIGAKGTGGEFLTSGSKKECVLAVARGTRDAVAALPQLLAKRAQVMRHRKVGTFEMLRLLRRYRLTFHELLDAGE</sequence>
<comment type="caution">
    <text evidence="5">The sequence shown here is derived from an EMBL/GenBank/DDBJ whole genome shotgun (WGS) entry which is preliminary data.</text>
</comment>
<dbReference type="AlphaFoldDB" id="A0A4S1CAA4"/>
<proteinExistence type="inferred from homology"/>
<keyword evidence="2" id="KW-0328">Glycosyltransferase</keyword>
<dbReference type="SUPFAM" id="SSF53448">
    <property type="entry name" value="Nucleotide-diphospho-sugar transferases"/>
    <property type="match status" value="1"/>
</dbReference>
<dbReference type="InterPro" id="IPR029044">
    <property type="entry name" value="Nucleotide-diphossugar_trans"/>
</dbReference>
<protein>
    <submittedName>
        <fullName evidence="5">Glycosyltransferase family 2 protein</fullName>
    </submittedName>
</protein>
<dbReference type="CDD" id="cd04186">
    <property type="entry name" value="GT_2_like_c"/>
    <property type="match status" value="1"/>
</dbReference>
<evidence type="ECO:0000256" key="2">
    <source>
        <dbReference type="ARBA" id="ARBA00022676"/>
    </source>
</evidence>
<keyword evidence="6" id="KW-1185">Reference proteome</keyword>
<dbReference type="EMBL" id="SRSC01000005">
    <property type="protein sequence ID" value="TGU70221.1"/>
    <property type="molecule type" value="Genomic_DNA"/>
</dbReference>
<keyword evidence="3 5" id="KW-0808">Transferase</keyword>
<dbReference type="Gene3D" id="3.90.550.10">
    <property type="entry name" value="Spore Coat Polysaccharide Biosynthesis Protein SpsA, Chain A"/>
    <property type="match status" value="1"/>
</dbReference>
<gene>
    <name evidence="5" type="ORF">E4633_18655</name>
</gene>
<evidence type="ECO:0000313" key="6">
    <source>
        <dbReference type="Proteomes" id="UP000306416"/>
    </source>
</evidence>
<dbReference type="GO" id="GO:0016757">
    <property type="term" value="F:glycosyltransferase activity"/>
    <property type="evidence" value="ECO:0007669"/>
    <property type="project" value="UniProtKB-KW"/>
</dbReference>
<evidence type="ECO:0000259" key="4">
    <source>
        <dbReference type="Pfam" id="PF00535"/>
    </source>
</evidence>